<gene>
    <name evidence="2" type="ORF">SAMN05443287_11840</name>
</gene>
<dbReference type="Proteomes" id="UP000198707">
    <property type="component" value="Unassembled WGS sequence"/>
</dbReference>
<protein>
    <submittedName>
        <fullName evidence="2">AAA ATPase domain-containing protein</fullName>
    </submittedName>
</protein>
<dbReference type="EMBL" id="FNYV01000018">
    <property type="protein sequence ID" value="SEK05460.1"/>
    <property type="molecule type" value="Genomic_DNA"/>
</dbReference>
<feature type="region of interest" description="Disordered" evidence="1">
    <location>
        <begin position="2243"/>
        <end position="2275"/>
    </location>
</feature>
<dbReference type="InterPro" id="IPR016024">
    <property type="entry name" value="ARM-type_fold"/>
</dbReference>
<dbReference type="Gene3D" id="3.40.50.300">
    <property type="entry name" value="P-loop containing nucleotide triphosphate hydrolases"/>
    <property type="match status" value="1"/>
</dbReference>
<dbReference type="SUPFAM" id="SSF52540">
    <property type="entry name" value="P-loop containing nucleoside triphosphate hydrolases"/>
    <property type="match status" value="1"/>
</dbReference>
<organism evidence="2 3">
    <name type="scientific">Micromonospora phaseoli</name>
    <dbReference type="NCBI Taxonomy" id="1144548"/>
    <lineage>
        <taxon>Bacteria</taxon>
        <taxon>Bacillati</taxon>
        <taxon>Actinomycetota</taxon>
        <taxon>Actinomycetes</taxon>
        <taxon>Micromonosporales</taxon>
        <taxon>Micromonosporaceae</taxon>
        <taxon>Micromonospora</taxon>
    </lineage>
</organism>
<reference evidence="3" key="1">
    <citation type="submission" date="2016-10" db="EMBL/GenBank/DDBJ databases">
        <authorList>
            <person name="Varghese N."/>
            <person name="Submissions S."/>
        </authorList>
    </citation>
    <scope>NUCLEOTIDE SEQUENCE [LARGE SCALE GENOMIC DNA]</scope>
    <source>
        <strain evidence="3">CGMCC 4.7038</strain>
    </source>
</reference>
<proteinExistence type="predicted"/>
<evidence type="ECO:0000256" key="1">
    <source>
        <dbReference type="SAM" id="MobiDB-lite"/>
    </source>
</evidence>
<feature type="region of interest" description="Disordered" evidence="1">
    <location>
        <begin position="2355"/>
        <end position="2380"/>
    </location>
</feature>
<feature type="compositionally biased region" description="Low complexity" evidence="1">
    <location>
        <begin position="2257"/>
        <end position="2270"/>
    </location>
</feature>
<feature type="compositionally biased region" description="Low complexity" evidence="1">
    <location>
        <begin position="1289"/>
        <end position="1304"/>
    </location>
</feature>
<dbReference type="SUPFAM" id="SSF48371">
    <property type="entry name" value="ARM repeat"/>
    <property type="match status" value="1"/>
</dbReference>
<keyword evidence="3" id="KW-1185">Reference proteome</keyword>
<evidence type="ECO:0000313" key="2">
    <source>
        <dbReference type="EMBL" id="SEK05460.1"/>
    </source>
</evidence>
<evidence type="ECO:0000313" key="3">
    <source>
        <dbReference type="Proteomes" id="UP000198707"/>
    </source>
</evidence>
<accession>A0A1H7E1P2</accession>
<sequence>MLAGLLGTLPGGTTGAAGQANTGGTNIANSGVIERLTVALSAAHPQPSTTAFVCYPESDRDWVEQTLLVALDPLPMQLFYSGGHLHQPDDWEMVYAVMDKAALLVVVGRDSSVVRDRRVRDQVAYWLDNHPDRSGLVLLGQPDNWPEAIDRRLAGMPVVAVGEVAATDRLVRAVRLTPRAEPIAARDQAADEDVLAPVREAYLRWVQRTHSGIDSVIAGVPVTMSLAQCPPPGPLVRDGSTGRARVTELDHLRSRARQTAGGGGPTPNSDAEFAALADRPLPTYLSSARSIDRLDLAGLPDLSPDQLAGTVWRAIVLGEPGSGKSSMVRRLAHDTAARQLADDGERDVLRRLPVLCRAADLAVGLAGAEESAEGLAALAIQLGWAGAAPADPASGDRLPPDELARMARVALRSRRLVLIVDGLDEVPTLADRRSMAAALDVFAASGGARLDHPVRARGNQTIITSRIAGYYAAALNERFEQLLIGPLDRDGGSAVIDFWLGGYFAAANVPEGSQAARRTEIDQVISGGGAAVGQLAANPYLLVSLISAVLSGLAGRPGTRRDRWLRADLYTAMVEYAVRRGGLRFPDTSVDTLIRLQAAVAYQIHDVSRSGLVDRPTLIELCDRALGLLGEPVPPAVAEQVDVVIAGIDLLTDRGQGLYGFRHLTVQEYFAGRWLIDADTVDAVVAGISDRLGDPRWLEAVRLALGQLSRASESVFTSVLDVLLAGPGRRLAAEMLSHSLADVAGLRRQHLRALVRVAVETEAELTGAVDTLHPDGARMLEPLLRWTANVEGDTPPRLICEALCEHLRDPAPATMVAAARLIDALRLDDRSVVQALLQAQYRDGADHGWQVTRALLTVLHRRMTATGGGDPEAVRAGLDAPQQALVDAMVSVVPSTAGAGGGRRRAGIRSTTTIGVRNQMRTALTSEASLRDRVRGDIGWLRLVLCLYGGIPFLDMIHWLRRRDEAVSVFSAPTSEPAERYRAAVLLDTLIEPAIAARGPQPVAFRPEQIAVDSPLTDRLLAWLRAAVPGTDLPDLLAELLADRQLDPEARGDALAAWLVLDIGEQSAPLMAPAGDPTEDTATVEAVRRRARWRLGRTEMLLGDALAGLGPLAAGARPAGDEAGAAELSRDTFTDVVRALWVVGHPRVDGGTTIGRYLPEELALLVCGFSDDKEYGTAVMLDVAGRDIAAAAGGLASAVARVAQTESVVAAGTDDWLLDPLSPPTGDLAEALTVLAGLHPRWGFLRCWFLDRLAEQIIAAGFRTEAACLAMEVLVTDPTSARRTLERLGAAGSAEPAGEGAADSPDQHDMAEDVEQSAGDAPLVGDGLPGDPTALARLDRRNGQPGSGYPALRAQIRLAALLGDRWTVRTLDRALGGLTDGHQRLRAIELAVQERLVAPGPDLLERAVTAARQLDDPAARASALARTARWMDQEAEESLLREALVALRDAPPDEIARVLSVLPPLTGDETQALRRRCEAMLTSRRERSIARGDAAGALLSHENLGRDADATQGWAALTTAVLCRRGLDLLRDTISRFTSERTAWSALSDAELRPAALAALLARAAAGVTPLRLDEPAAAGIDAIVAAQQVADAVDLLAAGRASARLTSLRRWREHPHADLSGVATLLAIESGELDPPAVARLPELLSSADDRVRLRTRTAIASVSRGGQGPPKLRASTLGAATVVELVRLVCATRERHHNLYSDLSWALTDVVHDSPVVLRSALELLSQEPEGRRRLLVTLGHLRLPVFDMLLAELPRLSDEEQVRALWALRGVAWSPSRFGMEAPRLRRAVAPARQCVNESGDEAAAEALRLLGQILPVTALSLDSLLGEALSGDVLAEAACDGLGFLLHRVPWEAPQLDTTEAVAELWMLARDPGDSIAVAALTALARAGVTIEDDGVIAPDLVLRGLVGAVDPFLIGDPWLADLRRAARFVLRGVPAGDSAPLAAPDPLLALLLDRVVEQLSSLLEASSSWRSDMAADYLSVLYAVATQQPAALREAVAGEPRDVPDLLLTLLRNEPRWHTRSVAGALLAILGDGDAPSLRALLDLAWDTDSVGERVLGSFRWLDRVTEAGLAELVRAAADPFAARAYFAVQMLAALAKQGALGPEEQRTALAAVAGVVRRPDATRQVLLERDGRISSLGSLADASRQAVAWLESDRRSRETEAAHTGLVLPASGIGGEPVTLRLTGDVPTAEPIHYQVEYLRQTENIELPTLLAQQLGELTGAAATAAVPLRALLPSVTAGRPNTEHGSSWLAGRRAQGGPPAAEATSGVREDESSKLALLLILGVNMAGDEIYSYLRVTEQQIEDVRAALATGAPFTPADFGTVVISGQDKPSPEVTELVGVPDFLIHFNKPSPAAPGGTSPAGEAHPTDPAGND</sequence>
<feature type="compositionally biased region" description="Low complexity" evidence="1">
    <location>
        <begin position="2357"/>
        <end position="2371"/>
    </location>
</feature>
<dbReference type="InterPro" id="IPR027417">
    <property type="entry name" value="P-loop_NTPase"/>
</dbReference>
<feature type="region of interest" description="Disordered" evidence="1">
    <location>
        <begin position="1289"/>
        <end position="1346"/>
    </location>
</feature>
<name>A0A1H7E1P2_9ACTN</name>
<dbReference type="STRING" id="1144548.SAMN05443287_11840"/>